<keyword evidence="3" id="KW-0812">Transmembrane</keyword>
<feature type="region of interest" description="Disordered" evidence="2">
    <location>
        <begin position="1239"/>
        <end position="1335"/>
    </location>
</feature>
<proteinExistence type="predicted"/>
<evidence type="ECO:0000256" key="3">
    <source>
        <dbReference type="SAM" id="Phobius"/>
    </source>
</evidence>
<comment type="caution">
    <text evidence="5">The sequence shown here is derived from an EMBL/GenBank/DDBJ whole genome shotgun (WGS) entry which is preliminary data.</text>
</comment>
<feature type="region of interest" description="Disordered" evidence="2">
    <location>
        <begin position="837"/>
        <end position="867"/>
    </location>
</feature>
<dbReference type="EMBL" id="QICB01000006">
    <property type="protein sequence ID" value="RNL19199.1"/>
    <property type="molecule type" value="Genomic_DNA"/>
</dbReference>
<evidence type="ECO:0000313" key="5">
    <source>
        <dbReference type="EMBL" id="RNL19199.1"/>
    </source>
</evidence>
<keyword evidence="3" id="KW-0472">Membrane</keyword>
<comment type="subcellular location">
    <subcellularLocation>
        <location evidence="1">Cell envelope</location>
    </subcellularLocation>
</comment>
<sequence>MEGRPRKTAFQSLKSTRSRQEFLYSALCPTIVLCIIKTEYSRRFPMKGRLKALTLCVVVALASFLLPAYAFATQQEGTVHTVDTAAEFTQAVTKISTSAEPSATIELMGDIDLADAFAGVEDKHIVVRSDTSTPPHFLKLNSDIVSLTGDVTFENVHISSKTIYANGHHLTLGEGFGGGEDGQKRMIVYGGSNSDLTANTHVTVLDGVYKLIAGGNSSGTLTGDTLVEFGGKARFPNALDGKDPDTAYVDGTIPSEGSLDGGDFGGREIDEHHNLYFDSITVSEFTPVMVTVYKQGYLPYGIYGGGIGGNVTGDTNVTMTGGKVFQIFGGGAAIKAPSLIGNDLGTVGGSTSVSVTNGEVKSVYGGGFNDLQSLLDDSDITGKDAVATDAERDTRAVVAGDTKVVIEGAAHVPAATHPQWATTGSYDLPGIYGGSFHSSVRNTHVTVGGDASIETHIKNDGGYGIVWGGGCSDKVRGTTYVELTGNARIGNDENEAVTPGGSKGGTVTPLGRSADSKTYFGGVPFSYGAEIFNENNQDYAAVAIVSGGRADVLTASHKRTPSVGNTTTVHGPVQLVQTDGALQAIEAGCRGDKKVSIQPAADRSPVDVVVSGGSVSRYIMGRFPSNSNIVHAELTFKTCGNDASYVEVPNMIYFDAITVEAGAHIAAKPEFAQGPIAKTPFTEVGDLTVEKGGYLALRDDASITGNLVLDGSLHLVKLTKKLPFVGEIALDAATLTAAGTAAGAGNLRTIALPAIGTDYTQAKTPRVSEECVYATAAGSDMALDLTNPEPTLFVDRKNSKTAGQDVWFINERVAQDVTVTFDKNGGDTEAVPGSMTVKSGNTVDTLPKEPTRANHTFLGWNTQPDGSGEAFDENTPVIGDIIVYAQWKPISEQLWYREFYYQLYKPDGDQTDENGTKYNWIKEGYGQGGRSLPSATVNINHETFDGTTLSWDAIDGSGPETLGVHYVFDENYGHHRLSALCSEAAADNPLKIYYRATPHTLTYEYEGTVPDGAPQLPAPVNSAYSAPVEITASPSMEGWKFDGWKVKSPENATIENGTLTMPNADVVLVGSWTKTATPIEPATAVYKVEHYKQQLDGTYQLADTDFPLYGKIGEEVTATPKGYDGYHINADQSKLTGTVVMPQEQDGKPVYLVLKAYYDLDQVKLHYDLNGGAGAEGADYADKTLPIGTEVTAADAPTLESHDFLGWKKEVAGQSAKEADLVKPGDTFNLTADTTLTAQWEKKAPVVPPVNPDPKPDPKPEPEPEPSPDPKPEPEPDPQPEPSPEPGPEPAPQPEPEPEPAPEEGSDNGQPIAPSQPENPGTNSSANGQPQANAAIPAMNDFSPIVAAAAIGTAALAALACIAAYRKVRKTR</sequence>
<keyword evidence="3" id="KW-1133">Transmembrane helix</keyword>
<dbReference type="PANTHER" id="PTHR34403">
    <property type="entry name" value="TOL-PAL SYSTEM PROTEIN TOLA"/>
    <property type="match status" value="1"/>
</dbReference>
<dbReference type="GO" id="GO:0030313">
    <property type="term" value="C:cell envelope"/>
    <property type="evidence" value="ECO:0007669"/>
    <property type="project" value="UniProtKB-SubCell"/>
</dbReference>
<feature type="transmembrane region" description="Helical" evidence="3">
    <location>
        <begin position="52"/>
        <end position="72"/>
    </location>
</feature>
<protein>
    <recommendedName>
        <fullName evidence="4">Bacterial repeat domain-containing protein</fullName>
    </recommendedName>
</protein>
<accession>A0A3N0AEY2</accession>
<reference evidence="6" key="1">
    <citation type="submission" date="2018-05" db="EMBL/GenBank/DDBJ databases">
        <title>Genome Sequencing of selected type strains of the family Eggerthellaceae.</title>
        <authorList>
            <person name="Danylec N."/>
            <person name="Stoll D.A."/>
            <person name="Doetsch A."/>
            <person name="Huch M."/>
        </authorList>
    </citation>
    <scope>NUCLEOTIDE SEQUENCE [LARGE SCALE GENOMIC DNA]</scope>
    <source>
        <strain evidence="6">DSM 17537</strain>
    </source>
</reference>
<keyword evidence="6" id="KW-1185">Reference proteome</keyword>
<dbReference type="Pfam" id="PF18998">
    <property type="entry name" value="Flg_new_2"/>
    <property type="match status" value="1"/>
</dbReference>
<dbReference type="Proteomes" id="UP000267368">
    <property type="component" value="Unassembled WGS sequence"/>
</dbReference>
<dbReference type="InterPro" id="IPR042229">
    <property type="entry name" value="Listeria/Bacterioides_rpt_sf"/>
</dbReference>
<name>A0A3N0AEY2_9ACTN</name>
<evidence type="ECO:0000259" key="4">
    <source>
        <dbReference type="Pfam" id="PF18998"/>
    </source>
</evidence>
<organism evidence="5 6">
    <name type="scientific">Slackia faecicanis</name>
    <dbReference type="NCBI Taxonomy" id="255723"/>
    <lineage>
        <taxon>Bacteria</taxon>
        <taxon>Bacillati</taxon>
        <taxon>Actinomycetota</taxon>
        <taxon>Coriobacteriia</taxon>
        <taxon>Eggerthellales</taxon>
        <taxon>Eggerthellaceae</taxon>
        <taxon>Slackia</taxon>
    </lineage>
</organism>
<dbReference type="InterPro" id="IPR044060">
    <property type="entry name" value="Bacterial_rp_domain"/>
</dbReference>
<dbReference type="NCBIfam" id="TIGR02543">
    <property type="entry name" value="List_Bact_rpt"/>
    <property type="match status" value="1"/>
</dbReference>
<feature type="compositionally biased region" description="Pro residues" evidence="2">
    <location>
        <begin position="1277"/>
        <end position="1295"/>
    </location>
</feature>
<feature type="transmembrane region" description="Helical" evidence="3">
    <location>
        <begin position="1345"/>
        <end position="1365"/>
    </location>
</feature>
<dbReference type="PANTHER" id="PTHR34403:SF17">
    <property type="entry name" value="RETINITIS PIGMENTOSA 1-LIKE 1 PROTEIN-LIKE"/>
    <property type="match status" value="1"/>
</dbReference>
<gene>
    <name evidence="5" type="ORF">DMP07_07610</name>
</gene>
<evidence type="ECO:0000313" key="6">
    <source>
        <dbReference type="Proteomes" id="UP000267368"/>
    </source>
</evidence>
<dbReference type="InterPro" id="IPR013378">
    <property type="entry name" value="InlB-like_B-rpt"/>
</dbReference>
<evidence type="ECO:0000256" key="2">
    <source>
        <dbReference type="SAM" id="MobiDB-lite"/>
    </source>
</evidence>
<dbReference type="Pfam" id="PF09479">
    <property type="entry name" value="Flg_new"/>
    <property type="match status" value="2"/>
</dbReference>
<feature type="compositionally biased region" description="Polar residues" evidence="2">
    <location>
        <begin position="1316"/>
        <end position="1332"/>
    </location>
</feature>
<evidence type="ECO:0000256" key="1">
    <source>
        <dbReference type="ARBA" id="ARBA00004196"/>
    </source>
</evidence>
<feature type="domain" description="Bacterial repeat" evidence="4">
    <location>
        <begin position="1026"/>
        <end position="1074"/>
    </location>
</feature>
<feature type="compositionally biased region" description="Acidic residues" evidence="2">
    <location>
        <begin position="1296"/>
        <end position="1306"/>
    </location>
</feature>
<dbReference type="InterPro" id="IPR050972">
    <property type="entry name" value="SDr-like"/>
</dbReference>
<feature type="compositionally biased region" description="Basic and acidic residues" evidence="2">
    <location>
        <begin position="1254"/>
        <end position="1274"/>
    </location>
</feature>
<dbReference type="Gene3D" id="2.60.40.4270">
    <property type="entry name" value="Listeria-Bacteroides repeat domain"/>
    <property type="match status" value="3"/>
</dbReference>